<evidence type="ECO:0000313" key="1">
    <source>
        <dbReference type="EMBL" id="RRJ18394.1"/>
    </source>
</evidence>
<protein>
    <recommendedName>
        <fullName evidence="3">Glycosyl transferase</fullName>
    </recommendedName>
</protein>
<dbReference type="AlphaFoldDB" id="A0A3P3QBD9"/>
<gene>
    <name evidence="1" type="ORF">EIK76_17240</name>
</gene>
<dbReference type="EMBL" id="RRCF01000009">
    <property type="protein sequence ID" value="RRJ18394.1"/>
    <property type="molecule type" value="Genomic_DNA"/>
</dbReference>
<name>A0A3P3QBD9_9GAMM</name>
<dbReference type="Proteomes" id="UP000276260">
    <property type="component" value="Unassembled WGS sequence"/>
</dbReference>
<dbReference type="InterPro" id="IPR045499">
    <property type="entry name" value="DUF6492"/>
</dbReference>
<dbReference type="OrthoDB" id="6380017at2"/>
<proteinExistence type="predicted"/>
<dbReference type="Pfam" id="PF20102">
    <property type="entry name" value="DUF6492"/>
    <property type="match status" value="1"/>
</dbReference>
<organism evidence="1 2">
    <name type="scientific">Rheinheimera mesophila</name>
    <dbReference type="NCBI Taxonomy" id="1547515"/>
    <lineage>
        <taxon>Bacteria</taxon>
        <taxon>Pseudomonadati</taxon>
        <taxon>Pseudomonadota</taxon>
        <taxon>Gammaproteobacteria</taxon>
        <taxon>Chromatiales</taxon>
        <taxon>Chromatiaceae</taxon>
        <taxon>Rheinheimera</taxon>
    </lineage>
</organism>
<comment type="caution">
    <text evidence="1">The sequence shown here is derived from an EMBL/GenBank/DDBJ whole genome shotgun (WGS) entry which is preliminary data.</text>
</comment>
<accession>A0A3P3QBD9</accession>
<dbReference type="RefSeq" id="WP_125060987.1">
    <property type="nucleotide sequence ID" value="NZ_RRCF01000009.1"/>
</dbReference>
<sequence length="306" mass="34427">MAISAVLPLKASGSYDVNDLKRAHILFTSLQTFVAAGTISEIFVLVPAAEVDLVSKEYACWQSLNIKVMAEDELLPEFKKYPKMRGWRKQQLLKIAIANLIENEFYLTLDADVICLKPLDESKLIIDGKALLQYEQRAQHPKWWKSSARILQMSPDVGPKDLGMTVTPALMSRTLSQKLMQELSPKKAGENWVDALCSLHDPANPRNWWIGRFLKLKWTEYSLYYLCAMKLGLLEQYHVIAGTSQTPALLLIHDSHPYESWNIAGSFDAANPGLFCVVGSKTRLPPKEVWQKVAPYIQGSAAQPPL</sequence>
<evidence type="ECO:0000313" key="2">
    <source>
        <dbReference type="Proteomes" id="UP000276260"/>
    </source>
</evidence>
<reference evidence="1 2" key="1">
    <citation type="submission" date="2018-11" db="EMBL/GenBank/DDBJ databases">
        <title>Draft genome analysis of Rheinheimera mesophila isolated from an industrial waste site.</title>
        <authorList>
            <person name="Yu Q."/>
            <person name="Qi Y."/>
            <person name="Zhang H."/>
            <person name="Lu Y."/>
            <person name="Pu J."/>
        </authorList>
    </citation>
    <scope>NUCLEOTIDE SEQUENCE [LARGE SCALE GENOMIC DNA]</scope>
    <source>
        <strain evidence="1 2">IITR13</strain>
    </source>
</reference>
<evidence type="ECO:0008006" key="3">
    <source>
        <dbReference type="Google" id="ProtNLM"/>
    </source>
</evidence>
<keyword evidence="2" id="KW-1185">Reference proteome</keyword>